<organism evidence="3 4">
    <name type="scientific">Guptibacillus hwajinpoensis</name>
    <dbReference type="NCBI Taxonomy" id="208199"/>
    <lineage>
        <taxon>Bacteria</taxon>
        <taxon>Bacillati</taxon>
        <taxon>Bacillota</taxon>
        <taxon>Bacilli</taxon>
        <taxon>Bacillales</taxon>
        <taxon>Guptibacillaceae</taxon>
        <taxon>Guptibacillus</taxon>
    </lineage>
</organism>
<sequence>MSENISHNVQSIGQSILQNIDQIAANARHQIEISIKEQGLPSIVPYTFTEQIIVPLSESIEAGEVSYPTEQIPSFKEMDAIPAYLDTVLMSISVVKQSLLSYIEANQHTFSLTVLDVIVITKIVDPLIDYFIHHFTESYLTQKTNSLRSEYYQDDALSVPIIKLSSRVAICPIIGEIDEKRANLILERTLMESSAKKIRTLILDLSGVATLDTMMTQHLFKIVDSLEIMGVDIIVTGVSSEVAIGVVSLGLDLQSLTIKQNLEGALKSLGMVEG</sequence>
<dbReference type="RefSeq" id="WP_160920330.1">
    <property type="nucleotide sequence ID" value="NZ_WMEY01000005.1"/>
</dbReference>
<dbReference type="PANTHER" id="PTHR33745:SF3">
    <property type="entry name" value="RSBT CO-ANTAGONIST PROTEIN RSBRC"/>
    <property type="match status" value="1"/>
</dbReference>
<dbReference type="InterPro" id="IPR002645">
    <property type="entry name" value="STAS_dom"/>
</dbReference>
<dbReference type="EMBL" id="WMEY01000005">
    <property type="protein sequence ID" value="MYL64940.1"/>
    <property type="molecule type" value="Genomic_DNA"/>
</dbReference>
<dbReference type="PROSITE" id="PS50801">
    <property type="entry name" value="STAS"/>
    <property type="match status" value="1"/>
</dbReference>
<dbReference type="Gene3D" id="3.30.750.24">
    <property type="entry name" value="STAS domain"/>
    <property type="match status" value="1"/>
</dbReference>
<dbReference type="SUPFAM" id="SSF52091">
    <property type="entry name" value="SpoIIaa-like"/>
    <property type="match status" value="1"/>
</dbReference>
<dbReference type="InterPro" id="IPR036513">
    <property type="entry name" value="STAS_dom_sf"/>
</dbReference>
<evidence type="ECO:0000256" key="1">
    <source>
        <dbReference type="ARBA" id="ARBA00022553"/>
    </source>
</evidence>
<accession>A0A845F2C5</accession>
<feature type="domain" description="STAS" evidence="2">
    <location>
        <begin position="158"/>
        <end position="269"/>
    </location>
</feature>
<dbReference type="AlphaFoldDB" id="A0A845F2C5"/>
<proteinExistence type="predicted"/>
<name>A0A845F2C5_9BACL</name>
<gene>
    <name evidence="3" type="ORF">GLW07_16395</name>
</gene>
<dbReference type="PANTHER" id="PTHR33745">
    <property type="entry name" value="RSBT ANTAGONIST PROTEIN RSBS-RELATED"/>
    <property type="match status" value="1"/>
</dbReference>
<evidence type="ECO:0000313" key="4">
    <source>
        <dbReference type="Proteomes" id="UP000447833"/>
    </source>
</evidence>
<keyword evidence="1" id="KW-0597">Phosphoprotein</keyword>
<dbReference type="CDD" id="cd07041">
    <property type="entry name" value="STAS_RsbR_RsbS_like"/>
    <property type="match status" value="1"/>
</dbReference>
<dbReference type="Pfam" id="PF01740">
    <property type="entry name" value="STAS"/>
    <property type="match status" value="1"/>
</dbReference>
<protein>
    <submittedName>
        <fullName evidence="3">STAS domain-containing protein</fullName>
    </submittedName>
</protein>
<dbReference type="Proteomes" id="UP000447833">
    <property type="component" value="Unassembled WGS sequence"/>
</dbReference>
<reference evidence="3 4" key="1">
    <citation type="submission" date="2019-11" db="EMBL/GenBank/DDBJ databases">
        <title>Genome sequences of 17 halophilic strains isolated from different environments.</title>
        <authorList>
            <person name="Furrow R.E."/>
        </authorList>
    </citation>
    <scope>NUCLEOTIDE SEQUENCE [LARGE SCALE GENOMIC DNA]</scope>
    <source>
        <strain evidence="3 4">22506_14_FS</strain>
    </source>
</reference>
<dbReference type="InterPro" id="IPR051932">
    <property type="entry name" value="Bact_StressResp_Reg"/>
</dbReference>
<comment type="caution">
    <text evidence="3">The sequence shown here is derived from an EMBL/GenBank/DDBJ whole genome shotgun (WGS) entry which is preliminary data.</text>
</comment>
<evidence type="ECO:0000259" key="2">
    <source>
        <dbReference type="PROSITE" id="PS50801"/>
    </source>
</evidence>
<evidence type="ECO:0000313" key="3">
    <source>
        <dbReference type="EMBL" id="MYL64940.1"/>
    </source>
</evidence>